<dbReference type="Gene3D" id="1.20.120.450">
    <property type="entry name" value="dinb family like domain"/>
    <property type="match status" value="1"/>
</dbReference>
<organism evidence="4 5">
    <name type="scientific">Halalkalibaculum roseum</name>
    <dbReference type="NCBI Taxonomy" id="2709311"/>
    <lineage>
        <taxon>Bacteria</taxon>
        <taxon>Pseudomonadati</taxon>
        <taxon>Balneolota</taxon>
        <taxon>Balneolia</taxon>
        <taxon>Balneolales</taxon>
        <taxon>Balneolaceae</taxon>
        <taxon>Halalkalibaculum</taxon>
    </lineage>
</organism>
<dbReference type="InterPro" id="IPR034660">
    <property type="entry name" value="DinB/YfiT-like"/>
</dbReference>
<evidence type="ECO:0000313" key="5">
    <source>
        <dbReference type="Proteomes" id="UP000473278"/>
    </source>
</evidence>
<protein>
    <recommendedName>
        <fullName evidence="6">Damage-inducible protein DinB</fullName>
    </recommendedName>
</protein>
<dbReference type="RefSeq" id="WP_165140441.1">
    <property type="nucleotide sequence ID" value="NZ_JAALLT010000002.1"/>
</dbReference>
<evidence type="ECO:0000256" key="3">
    <source>
        <dbReference type="PIRSR" id="PIRSR607837-1"/>
    </source>
</evidence>
<sequence>MNEVNHLSQAVLDTWQTGNRITCYLIENISDELWVSKVPGYQQKTIRMIGGHLHNTRCMWLKTVAKKNVLTVPDPVDRYGVTQTELLSSLAFSSDSVYELLQQSLENASTLPGFSLDVVHFMNYLTSHEAHHRGQIIMAARQLNQKLPEDVTYGVWKWSIRAKEI</sequence>
<dbReference type="AlphaFoldDB" id="A0A6M1SVX9"/>
<dbReference type="InterPro" id="IPR007837">
    <property type="entry name" value="DinB"/>
</dbReference>
<feature type="binding site" evidence="3">
    <location>
        <position position="52"/>
    </location>
    <ligand>
        <name>a divalent metal cation</name>
        <dbReference type="ChEBI" id="CHEBI:60240"/>
    </ligand>
</feature>
<accession>A0A6M1SVX9</accession>
<keyword evidence="5" id="KW-1185">Reference proteome</keyword>
<feature type="binding site" evidence="3">
    <location>
        <position position="128"/>
    </location>
    <ligand>
        <name>a divalent metal cation</name>
        <dbReference type="ChEBI" id="CHEBI:60240"/>
    </ligand>
</feature>
<dbReference type="EMBL" id="JAALLT010000002">
    <property type="protein sequence ID" value="NGP76256.1"/>
    <property type="molecule type" value="Genomic_DNA"/>
</dbReference>
<feature type="binding site" evidence="3">
    <location>
        <position position="132"/>
    </location>
    <ligand>
        <name>a divalent metal cation</name>
        <dbReference type="ChEBI" id="CHEBI:60240"/>
    </ligand>
</feature>
<evidence type="ECO:0000256" key="2">
    <source>
        <dbReference type="ARBA" id="ARBA00022723"/>
    </source>
</evidence>
<dbReference type="Pfam" id="PF05163">
    <property type="entry name" value="DinB"/>
    <property type="match status" value="1"/>
</dbReference>
<dbReference type="Proteomes" id="UP000473278">
    <property type="component" value="Unassembled WGS sequence"/>
</dbReference>
<gene>
    <name evidence="4" type="ORF">G3570_06405</name>
</gene>
<dbReference type="SUPFAM" id="SSF109854">
    <property type="entry name" value="DinB/YfiT-like putative metalloenzymes"/>
    <property type="match status" value="1"/>
</dbReference>
<dbReference type="GO" id="GO:0046872">
    <property type="term" value="F:metal ion binding"/>
    <property type="evidence" value="ECO:0007669"/>
    <property type="project" value="UniProtKB-KW"/>
</dbReference>
<reference evidence="4 5" key="1">
    <citation type="submission" date="2020-02" db="EMBL/GenBank/DDBJ databases">
        <title>Balneolaceae bacterium YR4-1, complete genome.</title>
        <authorList>
            <person name="Li Y."/>
            <person name="Wu S."/>
        </authorList>
    </citation>
    <scope>NUCLEOTIDE SEQUENCE [LARGE SCALE GENOMIC DNA]</scope>
    <source>
        <strain evidence="4 5">YR4-1</strain>
    </source>
</reference>
<comment type="similarity">
    <text evidence="1">Belongs to the DinB family.</text>
</comment>
<proteinExistence type="inferred from homology"/>
<evidence type="ECO:0008006" key="6">
    <source>
        <dbReference type="Google" id="ProtNLM"/>
    </source>
</evidence>
<evidence type="ECO:0000313" key="4">
    <source>
        <dbReference type="EMBL" id="NGP76256.1"/>
    </source>
</evidence>
<keyword evidence="2 3" id="KW-0479">Metal-binding</keyword>
<comment type="caution">
    <text evidence="4">The sequence shown here is derived from an EMBL/GenBank/DDBJ whole genome shotgun (WGS) entry which is preliminary data.</text>
</comment>
<evidence type="ECO:0000256" key="1">
    <source>
        <dbReference type="ARBA" id="ARBA00008635"/>
    </source>
</evidence>
<name>A0A6M1SVX9_9BACT</name>